<evidence type="ECO:0000259" key="8">
    <source>
        <dbReference type="PROSITE" id="PS50850"/>
    </source>
</evidence>
<keyword evidence="4 7" id="KW-0812">Transmembrane</keyword>
<dbReference type="Gene3D" id="1.20.1250.20">
    <property type="entry name" value="MFS general substrate transporter like domains"/>
    <property type="match status" value="1"/>
</dbReference>
<feature type="transmembrane region" description="Helical" evidence="7">
    <location>
        <begin position="194"/>
        <end position="212"/>
    </location>
</feature>
<feature type="transmembrane region" description="Helical" evidence="7">
    <location>
        <begin position="163"/>
        <end position="182"/>
    </location>
</feature>
<dbReference type="OrthoDB" id="433512at2759"/>
<dbReference type="PROSITE" id="PS00217">
    <property type="entry name" value="SUGAR_TRANSPORT_2"/>
    <property type="match status" value="1"/>
</dbReference>
<sequence length="375" mass="41894">MTNLRICFGVVLPTNTEDYLLREQSYLLNKVTEKVVMESTGGDETEALIVPSSCSKLQPDAADVTDYQSTNNNDKKDGAPLTLDEAVEMIGFGRFQIWMLMVFGWCRLADALGNLAPSYIMPKVSCEFEASDLELSLFPSTGLAGILVGSFVWGSIADIKGRIPVLVLCEIINTLFAIGASTSQSLWFLTVMRFFWGVGLGGSVCVTSTYVIEFLPIKNRGRYMLTLPGSFSMGLLLIAGLAWLIIPHEEWTWYIQGYTFNSWRLFLLVTAVPAIVSIPLLLTLPESPRYLVQVNKIRKAKTILQYVYKKNKKIPLSQVNFDLQRVAASNSTRRELKKFSNITKNILSIITTPEMRTRFVVSSIICPVWLSVILA</sequence>
<evidence type="ECO:0000313" key="9">
    <source>
        <dbReference type="EMBL" id="KAF6019374.1"/>
    </source>
</evidence>
<comment type="similarity">
    <text evidence="2">Belongs to the major facilitator superfamily.</text>
</comment>
<dbReference type="PANTHER" id="PTHR23511:SF34">
    <property type="entry name" value="SYNAPTIC VESICLE GLYCOPROTEIN 2"/>
    <property type="match status" value="1"/>
</dbReference>
<feature type="transmembrane region" description="Helical" evidence="7">
    <location>
        <begin position="265"/>
        <end position="284"/>
    </location>
</feature>
<evidence type="ECO:0000256" key="2">
    <source>
        <dbReference type="ARBA" id="ARBA00008335"/>
    </source>
</evidence>
<evidence type="ECO:0000256" key="7">
    <source>
        <dbReference type="SAM" id="Phobius"/>
    </source>
</evidence>
<dbReference type="EMBL" id="VXIV02003235">
    <property type="protein sequence ID" value="KAF6019374.1"/>
    <property type="molecule type" value="Genomic_DNA"/>
</dbReference>
<evidence type="ECO:0000256" key="3">
    <source>
        <dbReference type="ARBA" id="ARBA00022448"/>
    </source>
</evidence>
<evidence type="ECO:0000256" key="1">
    <source>
        <dbReference type="ARBA" id="ARBA00004141"/>
    </source>
</evidence>
<keyword evidence="10" id="KW-1185">Reference proteome</keyword>
<dbReference type="Proteomes" id="UP000593567">
    <property type="component" value="Unassembled WGS sequence"/>
</dbReference>
<feature type="transmembrane region" description="Helical" evidence="7">
    <location>
        <begin position="224"/>
        <end position="245"/>
    </location>
</feature>
<keyword evidence="3" id="KW-0813">Transport</keyword>
<dbReference type="Pfam" id="PF00083">
    <property type="entry name" value="Sugar_tr"/>
    <property type="match status" value="1"/>
</dbReference>
<protein>
    <recommendedName>
        <fullName evidence="8">Major facilitator superfamily (MFS) profile domain-containing protein</fullName>
    </recommendedName>
</protein>
<dbReference type="PANTHER" id="PTHR23511">
    <property type="entry name" value="SYNAPTIC VESICLE GLYCOPROTEIN 2"/>
    <property type="match status" value="1"/>
</dbReference>
<dbReference type="PROSITE" id="PS50850">
    <property type="entry name" value="MFS"/>
    <property type="match status" value="1"/>
</dbReference>
<dbReference type="InterPro" id="IPR005829">
    <property type="entry name" value="Sugar_transporter_CS"/>
</dbReference>
<dbReference type="AlphaFoldDB" id="A0A7J7J141"/>
<evidence type="ECO:0000256" key="4">
    <source>
        <dbReference type="ARBA" id="ARBA00022692"/>
    </source>
</evidence>
<reference evidence="9" key="1">
    <citation type="submission" date="2020-06" db="EMBL/GenBank/DDBJ databases">
        <title>Draft genome of Bugula neritina, a colonial animal packing powerful symbionts and potential medicines.</title>
        <authorList>
            <person name="Rayko M."/>
        </authorList>
    </citation>
    <scope>NUCLEOTIDE SEQUENCE [LARGE SCALE GENOMIC DNA]</scope>
    <source>
        <strain evidence="9">Kwan_BN1</strain>
    </source>
</reference>
<feature type="domain" description="Major facilitator superfamily (MFS) profile" evidence="8">
    <location>
        <begin position="97"/>
        <end position="375"/>
    </location>
</feature>
<proteinExistence type="inferred from homology"/>
<dbReference type="InterPro" id="IPR036259">
    <property type="entry name" value="MFS_trans_sf"/>
</dbReference>
<dbReference type="GO" id="GO:0016020">
    <property type="term" value="C:membrane"/>
    <property type="evidence" value="ECO:0007669"/>
    <property type="project" value="UniProtKB-SubCell"/>
</dbReference>
<name>A0A7J7J141_BUGNE</name>
<evidence type="ECO:0000256" key="6">
    <source>
        <dbReference type="ARBA" id="ARBA00023136"/>
    </source>
</evidence>
<evidence type="ECO:0000256" key="5">
    <source>
        <dbReference type="ARBA" id="ARBA00022989"/>
    </source>
</evidence>
<accession>A0A7J7J141</accession>
<comment type="subcellular location">
    <subcellularLocation>
        <location evidence="1">Membrane</location>
        <topology evidence="1">Multi-pass membrane protein</topology>
    </subcellularLocation>
</comment>
<comment type="caution">
    <text evidence="9">The sequence shown here is derived from an EMBL/GenBank/DDBJ whole genome shotgun (WGS) entry which is preliminary data.</text>
</comment>
<organism evidence="9 10">
    <name type="scientific">Bugula neritina</name>
    <name type="common">Brown bryozoan</name>
    <name type="synonym">Sertularia neritina</name>
    <dbReference type="NCBI Taxonomy" id="10212"/>
    <lineage>
        <taxon>Eukaryota</taxon>
        <taxon>Metazoa</taxon>
        <taxon>Spiralia</taxon>
        <taxon>Lophotrochozoa</taxon>
        <taxon>Bryozoa</taxon>
        <taxon>Gymnolaemata</taxon>
        <taxon>Cheilostomatida</taxon>
        <taxon>Flustrina</taxon>
        <taxon>Buguloidea</taxon>
        <taxon>Bugulidae</taxon>
        <taxon>Bugula</taxon>
    </lineage>
</organism>
<dbReference type="InterPro" id="IPR005828">
    <property type="entry name" value="MFS_sugar_transport-like"/>
</dbReference>
<dbReference type="GO" id="GO:0022857">
    <property type="term" value="F:transmembrane transporter activity"/>
    <property type="evidence" value="ECO:0007669"/>
    <property type="project" value="InterPro"/>
</dbReference>
<gene>
    <name evidence="9" type="ORF">EB796_022341</name>
</gene>
<keyword evidence="6 7" id="KW-0472">Membrane</keyword>
<feature type="transmembrane region" description="Helical" evidence="7">
    <location>
        <begin position="97"/>
        <end position="116"/>
    </location>
</feature>
<feature type="transmembrane region" description="Helical" evidence="7">
    <location>
        <begin position="136"/>
        <end position="156"/>
    </location>
</feature>
<evidence type="ECO:0000313" key="10">
    <source>
        <dbReference type="Proteomes" id="UP000593567"/>
    </source>
</evidence>
<dbReference type="InterPro" id="IPR020846">
    <property type="entry name" value="MFS_dom"/>
</dbReference>
<dbReference type="SUPFAM" id="SSF103473">
    <property type="entry name" value="MFS general substrate transporter"/>
    <property type="match status" value="1"/>
</dbReference>
<keyword evidence="5 7" id="KW-1133">Transmembrane helix</keyword>